<dbReference type="PANTHER" id="PTHR14110">
    <property type="entry name" value="MITOCHONDRIAL IMPORT INNER MEMBRANE TRANSLOCASE SUBUNIT TIM22"/>
    <property type="match status" value="1"/>
</dbReference>
<keyword evidence="9" id="KW-0813">Transport</keyword>
<evidence type="ECO:0000256" key="4">
    <source>
        <dbReference type="ARBA" id="ARBA00022692"/>
    </source>
</evidence>
<dbReference type="EMBL" id="KV419454">
    <property type="protein sequence ID" value="KZS87216.1"/>
    <property type="molecule type" value="Genomic_DNA"/>
</dbReference>
<organism evidence="11 12">
    <name type="scientific">Sistotremastrum niveocremeum HHB9708</name>
    <dbReference type="NCBI Taxonomy" id="1314777"/>
    <lineage>
        <taxon>Eukaryota</taxon>
        <taxon>Fungi</taxon>
        <taxon>Dikarya</taxon>
        <taxon>Basidiomycota</taxon>
        <taxon>Agaricomycotina</taxon>
        <taxon>Agaricomycetes</taxon>
        <taxon>Sistotremastrales</taxon>
        <taxon>Sistotremastraceae</taxon>
        <taxon>Sertulicium</taxon>
        <taxon>Sertulicium niveocremeum</taxon>
    </lineage>
</organism>
<keyword evidence="9" id="KW-0653">Protein transport</keyword>
<dbReference type="STRING" id="1314777.A0A164MZV8"/>
<evidence type="ECO:0000313" key="11">
    <source>
        <dbReference type="EMBL" id="KZS87216.1"/>
    </source>
</evidence>
<dbReference type="InterPro" id="IPR039175">
    <property type="entry name" value="TIM22"/>
</dbReference>
<keyword evidence="9" id="KW-0811">Translocation</keyword>
<dbReference type="PANTHER" id="PTHR14110:SF0">
    <property type="entry name" value="MITOCHONDRIAL IMPORT INNER MEMBRANE TRANSLOCASE SUBUNIT TIM22"/>
    <property type="match status" value="1"/>
</dbReference>
<reference evidence="11 12" key="1">
    <citation type="journal article" date="2016" name="Mol. Biol. Evol.">
        <title>Comparative Genomics of Early-Diverging Mushroom-Forming Fungi Provides Insights into the Origins of Lignocellulose Decay Capabilities.</title>
        <authorList>
            <person name="Nagy L.G."/>
            <person name="Riley R."/>
            <person name="Tritt A."/>
            <person name="Adam C."/>
            <person name="Daum C."/>
            <person name="Floudas D."/>
            <person name="Sun H."/>
            <person name="Yadav J.S."/>
            <person name="Pangilinan J."/>
            <person name="Larsson K.H."/>
            <person name="Matsuura K."/>
            <person name="Barry K."/>
            <person name="Labutti K."/>
            <person name="Kuo R."/>
            <person name="Ohm R.A."/>
            <person name="Bhattacharya S.S."/>
            <person name="Shirouzu T."/>
            <person name="Yoshinaga Y."/>
            <person name="Martin F.M."/>
            <person name="Grigoriev I.V."/>
            <person name="Hibbett D.S."/>
        </authorList>
    </citation>
    <scope>NUCLEOTIDE SEQUENCE [LARGE SCALE GENOMIC DNA]</scope>
    <source>
        <strain evidence="11 12">HHB9708</strain>
    </source>
</reference>
<keyword evidence="4" id="KW-0812">Transmembrane</keyword>
<evidence type="ECO:0000256" key="5">
    <source>
        <dbReference type="ARBA" id="ARBA00022792"/>
    </source>
</evidence>
<dbReference type="GO" id="GO:0045039">
    <property type="term" value="P:protein insertion into mitochondrial inner membrane"/>
    <property type="evidence" value="ECO:0007669"/>
    <property type="project" value="UniProtKB-UniRule"/>
</dbReference>
<dbReference type="Proteomes" id="UP000076722">
    <property type="component" value="Unassembled WGS sequence"/>
</dbReference>
<keyword evidence="6" id="KW-1133">Transmembrane helix</keyword>
<keyword evidence="7 9" id="KW-0496">Mitochondrion</keyword>
<evidence type="ECO:0000256" key="6">
    <source>
        <dbReference type="ARBA" id="ARBA00022989"/>
    </source>
</evidence>
<proteinExistence type="inferred from homology"/>
<accession>A0A164MZV8</accession>
<dbReference type="AlphaFoldDB" id="A0A164MZV8"/>
<feature type="region of interest" description="Disordered" evidence="10">
    <location>
        <begin position="91"/>
        <end position="116"/>
    </location>
</feature>
<dbReference type="GO" id="GO:0042721">
    <property type="term" value="C:TIM22 mitochondrial import inner membrane insertion complex"/>
    <property type="evidence" value="ECO:0007669"/>
    <property type="project" value="UniProtKB-UniRule"/>
</dbReference>
<keyword evidence="12" id="KW-1185">Reference proteome</keyword>
<keyword evidence="5 9" id="KW-0999">Mitochondrion inner membrane</keyword>
<evidence type="ECO:0000256" key="7">
    <source>
        <dbReference type="ARBA" id="ARBA00023128"/>
    </source>
</evidence>
<keyword evidence="8" id="KW-0472">Membrane</keyword>
<evidence type="ECO:0000256" key="1">
    <source>
        <dbReference type="ARBA" id="ARBA00004448"/>
    </source>
</evidence>
<feature type="compositionally biased region" description="Low complexity" evidence="10">
    <location>
        <begin position="91"/>
        <end position="115"/>
    </location>
</feature>
<evidence type="ECO:0000256" key="8">
    <source>
        <dbReference type="ARBA" id="ARBA00023136"/>
    </source>
</evidence>
<name>A0A164MZV8_9AGAM</name>
<comment type="subunit">
    <text evidence="9">Component of the TIM22 complex.</text>
</comment>
<comment type="subcellular location">
    <subcellularLocation>
        <location evidence="1 9">Mitochondrion inner membrane</location>
        <topology evidence="1 9">Multi-pass membrane protein</topology>
    </subcellularLocation>
</comment>
<comment type="similarity">
    <text evidence="2 9">Belongs to the Tim17/Tim22/Tim23 family.</text>
</comment>
<gene>
    <name evidence="11" type="ORF">SISNIDRAFT_419954</name>
</gene>
<sequence>MPLFPNGIVPLYPAGSEPLPPGIPESDREAWNQQMKMQKWIGVGMESCVAKCVMAGAGGVVIGAFISLMSSSFAYEDPLLRAQAMENAQKAAAAKASSSSSPSTSPSSSSSSPTAGARDVFLEMGRGMYRSGKGFGKVGALFAGLECVVEGYRAKNDMINPVAAGFIAGGILARNSGPKAAAGGAVAFAAFSAVIDLFLRREVSE</sequence>
<dbReference type="OrthoDB" id="75343at2759"/>
<evidence type="ECO:0000256" key="3">
    <source>
        <dbReference type="ARBA" id="ARBA00020722"/>
    </source>
</evidence>
<evidence type="ECO:0000256" key="9">
    <source>
        <dbReference type="RuleBase" id="RU367038"/>
    </source>
</evidence>
<evidence type="ECO:0000256" key="10">
    <source>
        <dbReference type="SAM" id="MobiDB-lite"/>
    </source>
</evidence>
<protein>
    <recommendedName>
        <fullName evidence="3 9">Mitochondrial import inner membrane translocase subunit TIM22</fullName>
    </recommendedName>
</protein>
<evidence type="ECO:0000256" key="2">
    <source>
        <dbReference type="ARBA" id="ARBA00008444"/>
    </source>
</evidence>
<dbReference type="GO" id="GO:0008320">
    <property type="term" value="F:protein transmembrane transporter activity"/>
    <property type="evidence" value="ECO:0007669"/>
    <property type="project" value="UniProtKB-UniRule"/>
</dbReference>
<dbReference type="GO" id="GO:0030943">
    <property type="term" value="F:mitochondrion targeting sequence binding"/>
    <property type="evidence" value="ECO:0007669"/>
    <property type="project" value="TreeGrafter"/>
</dbReference>
<evidence type="ECO:0000313" key="12">
    <source>
        <dbReference type="Proteomes" id="UP000076722"/>
    </source>
</evidence>
<comment type="function">
    <text evidence="9">Essential core component of the TIM22 complex, a complex that mediates the import and insertion of multi-pass transmembrane proteins into the mitochondrial inner membrane. In the TIM22 complex, it constitutes the voltage-activated and signal-gated channel. Forms a twin-pore translocase that uses the membrane potential as external driving force in 2 voltage-dependent steps.</text>
</comment>
<dbReference type="Pfam" id="PF02466">
    <property type="entry name" value="Tim17"/>
    <property type="match status" value="1"/>
</dbReference>